<dbReference type="AlphaFoldDB" id="A0A0A8Y7D9"/>
<reference evidence="1" key="1">
    <citation type="submission" date="2014-09" db="EMBL/GenBank/DDBJ databases">
        <authorList>
            <person name="Magalhaes I.L.F."/>
            <person name="Oliveira U."/>
            <person name="Santos F.R."/>
            <person name="Vidigal T.H.D.A."/>
            <person name="Brescovit A.D."/>
            <person name="Santos A.J."/>
        </authorList>
    </citation>
    <scope>NUCLEOTIDE SEQUENCE</scope>
    <source>
        <tissue evidence="1">Shoot tissue taken approximately 20 cm above the soil surface</tissue>
    </source>
</reference>
<name>A0A0A8Y7D9_ARUDO</name>
<protein>
    <submittedName>
        <fullName evidence="1">Uncharacterized protein</fullName>
    </submittedName>
</protein>
<evidence type="ECO:0000313" key="1">
    <source>
        <dbReference type="EMBL" id="JAD22034.1"/>
    </source>
</evidence>
<sequence length="31" mass="3829">MEFQCQVSHLLKIIRAYSYLNLFRPLRFHGF</sequence>
<reference evidence="1" key="2">
    <citation type="journal article" date="2015" name="Data Brief">
        <title>Shoot transcriptome of the giant reed, Arundo donax.</title>
        <authorList>
            <person name="Barrero R.A."/>
            <person name="Guerrero F.D."/>
            <person name="Moolhuijzen P."/>
            <person name="Goolsby J.A."/>
            <person name="Tidwell J."/>
            <person name="Bellgard S.E."/>
            <person name="Bellgard M.I."/>
        </authorList>
    </citation>
    <scope>NUCLEOTIDE SEQUENCE</scope>
    <source>
        <tissue evidence="1">Shoot tissue taken approximately 20 cm above the soil surface</tissue>
    </source>
</reference>
<organism evidence="1">
    <name type="scientific">Arundo donax</name>
    <name type="common">Giant reed</name>
    <name type="synonym">Donax arundinaceus</name>
    <dbReference type="NCBI Taxonomy" id="35708"/>
    <lineage>
        <taxon>Eukaryota</taxon>
        <taxon>Viridiplantae</taxon>
        <taxon>Streptophyta</taxon>
        <taxon>Embryophyta</taxon>
        <taxon>Tracheophyta</taxon>
        <taxon>Spermatophyta</taxon>
        <taxon>Magnoliopsida</taxon>
        <taxon>Liliopsida</taxon>
        <taxon>Poales</taxon>
        <taxon>Poaceae</taxon>
        <taxon>PACMAD clade</taxon>
        <taxon>Arundinoideae</taxon>
        <taxon>Arundineae</taxon>
        <taxon>Arundo</taxon>
    </lineage>
</organism>
<proteinExistence type="predicted"/>
<dbReference type="EMBL" id="GBRH01275861">
    <property type="protein sequence ID" value="JAD22034.1"/>
    <property type="molecule type" value="Transcribed_RNA"/>
</dbReference>
<accession>A0A0A8Y7D9</accession>